<sequence>MNKKNKILLLISLILLCTSIYVNVVKKTIKPIVIKKHSFKRVVEDIQGNTVYDFRYDIECQGKNQEKPSCQINIYAINVREKETLLNTIRYYSPKGTGNLVFKTLKDTKFVRVEIKPTSNLQGSIKMMKAELIDLEREESRVIMVNYKYLSKLIEKYDVFNDISKIDKSKYTLFANSILPDKNYKNLENSNKESTYFDGQYPINLSDKILFLGSTIEQINKNKVKIKFRFKCIDKLNIDYVLWFHGGVIDTKTLERYEIKNWDHNLPIETTEWEIGKIYEHEKTITSNPGQYYLKFGFWRPAKSSEDGNEYRLFPNIILGWIQIK</sequence>
<protein>
    <submittedName>
        <fullName evidence="1">Uncharacterized protein</fullName>
    </submittedName>
</protein>
<organism evidence="1 2">
    <name type="scientific">Crassaminicella indica</name>
    <dbReference type="NCBI Taxonomy" id="2855394"/>
    <lineage>
        <taxon>Bacteria</taxon>
        <taxon>Bacillati</taxon>
        <taxon>Bacillota</taxon>
        <taxon>Clostridia</taxon>
        <taxon>Eubacteriales</taxon>
        <taxon>Clostridiaceae</taxon>
        <taxon>Crassaminicella</taxon>
    </lineage>
</organism>
<accession>A0ABX8RD39</accession>
<gene>
    <name evidence="1" type="ORF">KVH43_02905</name>
</gene>
<evidence type="ECO:0000313" key="2">
    <source>
        <dbReference type="Proteomes" id="UP000886818"/>
    </source>
</evidence>
<keyword evidence="2" id="KW-1185">Reference proteome</keyword>
<dbReference type="Proteomes" id="UP000886818">
    <property type="component" value="Chromosome"/>
</dbReference>
<dbReference type="EMBL" id="CP078093">
    <property type="protein sequence ID" value="QXM06686.1"/>
    <property type="molecule type" value="Genomic_DNA"/>
</dbReference>
<name>A0ABX8RD39_9CLOT</name>
<reference evidence="1" key="1">
    <citation type="submission" date="2021-07" db="EMBL/GenBank/DDBJ databases">
        <title>Complete genome sequence of Crassaminicella sp. 143-21, isolated from a deep-sea hydrothermal vent.</title>
        <authorList>
            <person name="Li X."/>
        </authorList>
    </citation>
    <scope>NUCLEOTIDE SEQUENCE</scope>
    <source>
        <strain evidence="1">143-21</strain>
    </source>
</reference>
<proteinExistence type="predicted"/>
<evidence type="ECO:0000313" key="1">
    <source>
        <dbReference type="EMBL" id="QXM06686.1"/>
    </source>
</evidence>
<dbReference type="RefSeq" id="WP_218283382.1">
    <property type="nucleotide sequence ID" value="NZ_CP078093.1"/>
</dbReference>